<dbReference type="InterPro" id="IPR017896">
    <property type="entry name" value="4Fe4S_Fe-S-bd"/>
</dbReference>
<dbReference type="PROSITE" id="PS51379">
    <property type="entry name" value="4FE4S_FER_2"/>
    <property type="match status" value="1"/>
</dbReference>
<evidence type="ECO:0000259" key="9">
    <source>
        <dbReference type="PROSITE" id="PS51379"/>
    </source>
</evidence>
<reference evidence="10 11" key="1">
    <citation type="submission" date="2021-01" db="EMBL/GenBank/DDBJ databases">
        <title>Genomic Encyclopedia of Type Strains, Phase IV (KMG-IV): sequencing the most valuable type-strain genomes for metagenomic binning, comparative biology and taxonomic classification.</title>
        <authorList>
            <person name="Goeker M."/>
        </authorList>
    </citation>
    <scope>NUCLEOTIDE SEQUENCE [LARGE SCALE GENOMIC DNA]</scope>
    <source>
        <strain evidence="10 11">DSM 25540</strain>
    </source>
</reference>
<dbReference type="InterPro" id="IPR001080">
    <property type="entry name" value="3Fe4S_ferredoxin"/>
</dbReference>
<keyword evidence="2 8" id="KW-0813">Transport</keyword>
<dbReference type="Gene3D" id="3.30.70.20">
    <property type="match status" value="1"/>
</dbReference>
<keyword evidence="5 8" id="KW-0249">Electron transport</keyword>
<accession>A0ABS2PE60</accession>
<organism evidence="10 11">
    <name type="scientific">Geomicrobium sediminis</name>
    <dbReference type="NCBI Taxonomy" id="1347788"/>
    <lineage>
        <taxon>Bacteria</taxon>
        <taxon>Bacillati</taxon>
        <taxon>Bacillota</taxon>
        <taxon>Bacilli</taxon>
        <taxon>Bacillales</taxon>
        <taxon>Geomicrobium</taxon>
    </lineage>
</organism>
<proteinExistence type="predicted"/>
<evidence type="ECO:0000256" key="1">
    <source>
        <dbReference type="ARBA" id="ARBA00001966"/>
    </source>
</evidence>
<keyword evidence="3" id="KW-0004">4Fe-4S</keyword>
<dbReference type="SUPFAM" id="SSF54862">
    <property type="entry name" value="4Fe-4S ferredoxins"/>
    <property type="match status" value="1"/>
</dbReference>
<comment type="caution">
    <text evidence="10">The sequence shown here is derived from an EMBL/GenBank/DDBJ whole genome shotgun (WGS) entry which is preliminary data.</text>
</comment>
<dbReference type="PANTHER" id="PTHR39163">
    <property type="entry name" value="FERREDOXIN"/>
    <property type="match status" value="1"/>
</dbReference>
<evidence type="ECO:0000256" key="4">
    <source>
        <dbReference type="ARBA" id="ARBA00022723"/>
    </source>
</evidence>
<evidence type="ECO:0000256" key="3">
    <source>
        <dbReference type="ARBA" id="ARBA00022485"/>
    </source>
</evidence>
<dbReference type="Pfam" id="PF13370">
    <property type="entry name" value="Fer4_13"/>
    <property type="match status" value="1"/>
</dbReference>
<comment type="function">
    <text evidence="8">Ferredoxins are iron-sulfur proteins that transfer electrons in a wide variety of metabolic reactions.</text>
</comment>
<evidence type="ECO:0000256" key="5">
    <source>
        <dbReference type="ARBA" id="ARBA00022982"/>
    </source>
</evidence>
<feature type="domain" description="4Fe-4S ferredoxin-type" evidence="9">
    <location>
        <begin position="3"/>
        <end position="31"/>
    </location>
</feature>
<evidence type="ECO:0000256" key="8">
    <source>
        <dbReference type="RuleBase" id="RU368020"/>
    </source>
</evidence>
<keyword evidence="4 8" id="KW-0479">Metal-binding</keyword>
<dbReference type="RefSeq" id="WP_042359150.1">
    <property type="nucleotide sequence ID" value="NZ_JAFBEC010000007.1"/>
</dbReference>
<sequence length="87" mass="9628">MAIFTIVDKDTCIACGACSLAAPDLFDYDEEGLSEYVPDDNTGMSAVPEEKEDDFLDAYEECPSSSIKYANEPFHRDPLRFETTSSS</sequence>
<dbReference type="PRINTS" id="PR00352">
    <property type="entry name" value="3FE4SFRDOXIN"/>
</dbReference>
<dbReference type="EMBL" id="JAFBEC010000007">
    <property type="protein sequence ID" value="MBM7633567.1"/>
    <property type="molecule type" value="Genomic_DNA"/>
</dbReference>
<protein>
    <recommendedName>
        <fullName evidence="8">Ferredoxin</fullName>
    </recommendedName>
</protein>
<evidence type="ECO:0000256" key="2">
    <source>
        <dbReference type="ARBA" id="ARBA00022448"/>
    </source>
</evidence>
<dbReference type="InterPro" id="IPR052395">
    <property type="entry name" value="ET_Ferredoxin"/>
</dbReference>
<dbReference type="Proteomes" id="UP000741863">
    <property type="component" value="Unassembled WGS sequence"/>
</dbReference>
<evidence type="ECO:0000256" key="7">
    <source>
        <dbReference type="ARBA" id="ARBA00023014"/>
    </source>
</evidence>
<comment type="cofactor">
    <cofactor evidence="1">
        <name>[4Fe-4S] cluster</name>
        <dbReference type="ChEBI" id="CHEBI:49883"/>
    </cofactor>
</comment>
<keyword evidence="6 8" id="KW-0408">Iron</keyword>
<keyword evidence="11" id="KW-1185">Reference proteome</keyword>
<dbReference type="PANTHER" id="PTHR39163:SF1">
    <property type="entry name" value="FERREDOXIN"/>
    <property type="match status" value="1"/>
</dbReference>
<gene>
    <name evidence="10" type="ORF">JOD17_002661</name>
</gene>
<evidence type="ECO:0000313" key="11">
    <source>
        <dbReference type="Proteomes" id="UP000741863"/>
    </source>
</evidence>
<keyword evidence="7 8" id="KW-0411">Iron-sulfur</keyword>
<name>A0ABS2PE60_9BACL</name>
<evidence type="ECO:0000313" key="10">
    <source>
        <dbReference type="EMBL" id="MBM7633567.1"/>
    </source>
</evidence>
<evidence type="ECO:0000256" key="6">
    <source>
        <dbReference type="ARBA" id="ARBA00023004"/>
    </source>
</evidence>